<evidence type="ECO:0000313" key="2">
    <source>
        <dbReference type="EMBL" id="EAR07572.1"/>
    </source>
</evidence>
<comment type="caution">
    <text evidence="2">The sequence shown here is derived from an EMBL/GenBank/DDBJ whole genome shotgun (WGS) entry which is preliminary data.</text>
</comment>
<gene>
    <name evidence="2" type="ORF">MED297_00085</name>
</gene>
<dbReference type="Proteomes" id="UP000005953">
    <property type="component" value="Unassembled WGS sequence"/>
</dbReference>
<evidence type="ECO:0000256" key="1">
    <source>
        <dbReference type="SAM" id="Phobius"/>
    </source>
</evidence>
<feature type="transmembrane region" description="Helical" evidence="1">
    <location>
        <begin position="94"/>
        <end position="116"/>
    </location>
</feature>
<feature type="transmembrane region" description="Helical" evidence="1">
    <location>
        <begin position="12"/>
        <end position="30"/>
    </location>
</feature>
<keyword evidence="1" id="KW-0472">Membrane</keyword>
<protein>
    <submittedName>
        <fullName evidence="2">Uncharacterized protein</fullName>
    </submittedName>
</protein>
<organism evidence="2 3">
    <name type="scientific">Reinekea blandensis MED297</name>
    <dbReference type="NCBI Taxonomy" id="314283"/>
    <lineage>
        <taxon>Bacteria</taxon>
        <taxon>Pseudomonadati</taxon>
        <taxon>Pseudomonadota</taxon>
        <taxon>Gammaproteobacteria</taxon>
        <taxon>Oceanospirillales</taxon>
        <taxon>Saccharospirillaceae</taxon>
        <taxon>Reinekea</taxon>
    </lineage>
</organism>
<dbReference type="STRING" id="314283.MED297_00085"/>
<reference evidence="2 3" key="1">
    <citation type="submission" date="2006-02" db="EMBL/GenBank/DDBJ databases">
        <authorList>
            <person name="Pinhassi J."/>
            <person name="Pedros-Alio C."/>
            <person name="Ferriera S."/>
            <person name="Johnson J."/>
            <person name="Kravitz S."/>
            <person name="Halpern A."/>
            <person name="Remington K."/>
            <person name="Beeson K."/>
            <person name="Tran B."/>
            <person name="Rogers Y.-H."/>
            <person name="Friedman R."/>
            <person name="Venter J.C."/>
        </authorList>
    </citation>
    <scope>NUCLEOTIDE SEQUENCE [LARGE SCALE GENOMIC DNA]</scope>
    <source>
        <strain evidence="2 3">MED297</strain>
    </source>
</reference>
<dbReference type="AlphaFoldDB" id="A4BJX1"/>
<dbReference type="RefSeq" id="WP_008041210.1">
    <property type="nucleotide sequence ID" value="NZ_AAOE01000038.1"/>
</dbReference>
<dbReference type="HOGENOM" id="CLU_1936360_0_0_6"/>
<keyword evidence="1" id="KW-0812">Transmembrane</keyword>
<name>A4BJX1_9GAMM</name>
<accession>A4BJX1</accession>
<proteinExistence type="predicted"/>
<sequence length="130" mass="15507">MIRTWFNLRYAMWFPVVWFFMLAPFVIPVVPESVSQYSAIDLNWSLGGQMRDWLLNTMVLPYLPREWSFGLVQWWYSANYLQELGLMVLVSLNLFIPVSFVLFWLISGYMALVNWFNKSRVDAERSIARH</sequence>
<keyword evidence="1" id="KW-1133">Transmembrane helix</keyword>
<dbReference type="EMBL" id="AAOE01000038">
    <property type="protein sequence ID" value="EAR07572.1"/>
    <property type="molecule type" value="Genomic_DNA"/>
</dbReference>
<keyword evidence="3" id="KW-1185">Reference proteome</keyword>
<evidence type="ECO:0000313" key="3">
    <source>
        <dbReference type="Proteomes" id="UP000005953"/>
    </source>
</evidence>